<proteinExistence type="predicted"/>
<dbReference type="EMBL" id="QJNS01000256">
    <property type="protein sequence ID" value="RYO81272.1"/>
    <property type="molecule type" value="Genomic_DNA"/>
</dbReference>
<dbReference type="PROSITE" id="PS50175">
    <property type="entry name" value="ASP_PROT_RETROV"/>
    <property type="match status" value="1"/>
</dbReference>
<evidence type="ECO:0000259" key="1">
    <source>
        <dbReference type="PROSITE" id="PS50175"/>
    </source>
</evidence>
<sequence>MRSASWTTPEDGRSEGFVRFDLHCAPDCRAKQDSDHVGAVHDKVRSFVDLLDNRPRGGREMTGRGTTAVLRSLLLDSGADLGIVDN</sequence>
<evidence type="ECO:0000313" key="3">
    <source>
        <dbReference type="Proteomes" id="UP000294003"/>
    </source>
</evidence>
<comment type="caution">
    <text evidence="2">The sequence shown here is derived from an EMBL/GenBank/DDBJ whole genome shotgun (WGS) entry which is preliminary data.</text>
</comment>
<dbReference type="InterPro" id="IPR001995">
    <property type="entry name" value="Peptidase_A2_cat"/>
</dbReference>
<name>A0ABY0GZU4_9PEZI</name>
<accession>A0ABY0GZU4</accession>
<reference evidence="2 3" key="1">
    <citation type="submission" date="2018-06" db="EMBL/GenBank/DDBJ databases">
        <title>Complete Genomes of Monosporascus.</title>
        <authorList>
            <person name="Robinson A.J."/>
            <person name="Natvig D.O."/>
        </authorList>
    </citation>
    <scope>NUCLEOTIDE SEQUENCE [LARGE SCALE GENOMIC DNA]</scope>
    <source>
        <strain evidence="2 3">CBS 609.92</strain>
    </source>
</reference>
<keyword evidence="3" id="KW-1185">Reference proteome</keyword>
<dbReference type="Proteomes" id="UP000294003">
    <property type="component" value="Unassembled WGS sequence"/>
</dbReference>
<protein>
    <recommendedName>
        <fullName evidence="1">Peptidase A2 domain-containing protein</fullName>
    </recommendedName>
</protein>
<gene>
    <name evidence="2" type="ORF">DL762_007218</name>
</gene>
<feature type="domain" description="Peptidase A2" evidence="1">
    <location>
        <begin position="71"/>
        <end position="86"/>
    </location>
</feature>
<organism evidence="2 3">
    <name type="scientific">Monosporascus cannonballus</name>
    <dbReference type="NCBI Taxonomy" id="155416"/>
    <lineage>
        <taxon>Eukaryota</taxon>
        <taxon>Fungi</taxon>
        <taxon>Dikarya</taxon>
        <taxon>Ascomycota</taxon>
        <taxon>Pezizomycotina</taxon>
        <taxon>Sordariomycetes</taxon>
        <taxon>Xylariomycetidae</taxon>
        <taxon>Xylariales</taxon>
        <taxon>Xylariales incertae sedis</taxon>
        <taxon>Monosporascus</taxon>
    </lineage>
</organism>
<evidence type="ECO:0000313" key="2">
    <source>
        <dbReference type="EMBL" id="RYO81272.1"/>
    </source>
</evidence>